<reference evidence="3 4" key="1">
    <citation type="submission" date="2011-08" db="EMBL/GenBank/DDBJ databases">
        <title>The Genome Sequence of Alistipes indistinctus YIT 12060.</title>
        <authorList>
            <consortium name="The Broad Institute Genome Sequencing Platform"/>
            <person name="Earl A."/>
            <person name="Ward D."/>
            <person name="Feldgarden M."/>
            <person name="Gevers D."/>
            <person name="Morotomi M."/>
            <person name="Young S.K."/>
            <person name="Zeng Q."/>
            <person name="Gargeya S."/>
            <person name="Fitzgerald M."/>
            <person name="Haas B."/>
            <person name="Abouelleil A."/>
            <person name="Alvarado L."/>
            <person name="Arachchi H.M."/>
            <person name="Berlin A."/>
            <person name="Brown A."/>
            <person name="Chapman S.B."/>
            <person name="Chen Z."/>
            <person name="Dunbar C."/>
            <person name="Freedman E."/>
            <person name="Gearin G."/>
            <person name="Gellesch M."/>
            <person name="Goldberg J."/>
            <person name="Griggs A."/>
            <person name="Gujja S."/>
            <person name="Heiman D."/>
            <person name="Howarth C."/>
            <person name="Larson L."/>
            <person name="Lui A."/>
            <person name="MacDonald P.J.P."/>
            <person name="Montmayeur A."/>
            <person name="Murphy C."/>
            <person name="Neiman D."/>
            <person name="Pearson M."/>
            <person name="Priest M."/>
            <person name="Roberts A."/>
            <person name="Saif S."/>
            <person name="Shea T."/>
            <person name="Shenoy N."/>
            <person name="Sisk P."/>
            <person name="Stolte C."/>
            <person name="Sykes S."/>
            <person name="Wortman J."/>
            <person name="Nusbaum C."/>
            <person name="Birren B."/>
        </authorList>
    </citation>
    <scope>NUCLEOTIDE SEQUENCE [LARGE SCALE GENOMIC DNA]</scope>
    <source>
        <strain evidence="3 4">YIT 12060</strain>
    </source>
</reference>
<keyword evidence="4" id="KW-1185">Reference proteome</keyword>
<dbReference type="PATRIC" id="fig|742725.3.peg.1759"/>
<dbReference type="InterPro" id="IPR029063">
    <property type="entry name" value="SAM-dependent_MTases_sf"/>
</dbReference>
<dbReference type="OrthoDB" id="1000417at2"/>
<feature type="compositionally biased region" description="Low complexity" evidence="1">
    <location>
        <begin position="247"/>
        <end position="277"/>
    </location>
</feature>
<dbReference type="InterPro" id="IPR041497">
    <property type="entry name" value="Thump-like"/>
</dbReference>
<gene>
    <name evidence="3" type="ORF">HMPREF9450_01665</name>
</gene>
<feature type="compositionally biased region" description="Polar residues" evidence="1">
    <location>
        <begin position="322"/>
        <end position="339"/>
    </location>
</feature>
<dbReference type="Proteomes" id="UP000006008">
    <property type="component" value="Unassembled WGS sequence"/>
</dbReference>
<sequence>MITSNDIATLLDPQLRDYIAGHLSDDPGRVALSLREHGALIATQIKYLQRARVKLPSYYAALCILPPLSFEQSSSEETASVKRYSGDTCLDLTCGLGVDAFYLSKRFRQVIAVERNAELSEIARINFRLLGVQNIRVVNSPAEAFLEQLRGQTQTTPDRNSGTIDLIYIDPARRDDQGKKVWLLEDCSPDAKALMPQLLALAPKVVVKASPLFDVDEAFRLFGDTVSVEIVSVRGECKEVLIEVSRQAPQQQEQPEKQQPWQEAGQAPQRASQPAAAMENRKDGQIRLTIVGRPSLCFDRTSGTWTYPETSGAGSGISTIEQASKHGQGQKTELQQPDTNAPVRTAEERTCPAADTPAAELAAAPGYLLIPDVTLYKARLVQAYASRCGCTAPSPGGYCFGDRIPANFFGRAYPIREMLPYQPKILKRHFKQAGITRCNLLKKEFPHNADAIAQALGIRQGGTRYAAFTRIGEHLYALLLGDEIRLPAETTPHV</sequence>
<evidence type="ECO:0000313" key="3">
    <source>
        <dbReference type="EMBL" id="EHB91616.1"/>
    </source>
</evidence>
<evidence type="ECO:0000256" key="1">
    <source>
        <dbReference type="SAM" id="MobiDB-lite"/>
    </source>
</evidence>
<feature type="region of interest" description="Disordered" evidence="1">
    <location>
        <begin position="246"/>
        <end position="284"/>
    </location>
</feature>
<protein>
    <recommendedName>
        <fullName evidence="2">THUMP-like domain-containing protein</fullName>
    </recommendedName>
</protein>
<dbReference type="AlphaFoldDB" id="G5HAK0"/>
<feature type="region of interest" description="Disordered" evidence="1">
    <location>
        <begin position="322"/>
        <end position="342"/>
    </location>
</feature>
<evidence type="ECO:0000313" key="4">
    <source>
        <dbReference type="Proteomes" id="UP000006008"/>
    </source>
</evidence>
<dbReference type="STRING" id="742725.HMPREF9450_01665"/>
<dbReference type="RefSeq" id="WP_009134471.1">
    <property type="nucleotide sequence ID" value="NZ_CP102250.1"/>
</dbReference>
<dbReference type="GeneID" id="92815304"/>
<dbReference type="CDD" id="cd02440">
    <property type="entry name" value="AdoMet_MTases"/>
    <property type="match status" value="1"/>
</dbReference>
<proteinExistence type="predicted"/>
<evidence type="ECO:0000259" key="2">
    <source>
        <dbReference type="Pfam" id="PF18096"/>
    </source>
</evidence>
<dbReference type="Gene3D" id="1.10.10.1110">
    <property type="entry name" value="Methyltransferase PG1098, N-terminal domain"/>
    <property type="match status" value="1"/>
</dbReference>
<dbReference type="eggNOG" id="COG2265">
    <property type="taxonomic scope" value="Bacteria"/>
</dbReference>
<dbReference type="Pfam" id="PF18096">
    <property type="entry name" value="Thump_like"/>
    <property type="match status" value="1"/>
</dbReference>
<dbReference type="HOGENOM" id="CLU_038123_0_0_10"/>
<name>G5HAK0_9BACT</name>
<comment type="caution">
    <text evidence="3">The sequence shown here is derived from an EMBL/GenBank/DDBJ whole genome shotgun (WGS) entry which is preliminary data.</text>
</comment>
<organism evidence="3 4">
    <name type="scientific">Alistipes indistinctus YIT 12060</name>
    <dbReference type="NCBI Taxonomy" id="742725"/>
    <lineage>
        <taxon>Bacteria</taxon>
        <taxon>Pseudomonadati</taxon>
        <taxon>Bacteroidota</taxon>
        <taxon>Bacteroidia</taxon>
        <taxon>Bacteroidales</taxon>
        <taxon>Rikenellaceae</taxon>
        <taxon>Alistipes</taxon>
    </lineage>
</organism>
<dbReference type="SUPFAM" id="SSF53335">
    <property type="entry name" value="S-adenosyl-L-methionine-dependent methyltransferases"/>
    <property type="match status" value="1"/>
</dbReference>
<accession>G5HAK0</accession>
<dbReference type="EMBL" id="ADLD01000013">
    <property type="protein sequence ID" value="EHB91616.1"/>
    <property type="molecule type" value="Genomic_DNA"/>
</dbReference>
<dbReference type="Gene3D" id="3.40.50.150">
    <property type="entry name" value="Vaccinia Virus protein VP39"/>
    <property type="match status" value="1"/>
</dbReference>
<feature type="domain" description="THUMP-like" evidence="2">
    <location>
        <begin position="410"/>
        <end position="475"/>
    </location>
</feature>